<feature type="compositionally biased region" description="Low complexity" evidence="1">
    <location>
        <begin position="101"/>
        <end position="112"/>
    </location>
</feature>
<protein>
    <submittedName>
        <fullName evidence="2">Uncharacterized protein</fullName>
    </submittedName>
</protein>
<reference evidence="2" key="1">
    <citation type="journal article" date="2023" name="Nat. Commun.">
        <title>Diploid and tetraploid genomes of Acorus and the evolution of monocots.</title>
        <authorList>
            <person name="Ma L."/>
            <person name="Liu K.W."/>
            <person name="Li Z."/>
            <person name="Hsiao Y.Y."/>
            <person name="Qi Y."/>
            <person name="Fu T."/>
            <person name="Tang G.D."/>
            <person name="Zhang D."/>
            <person name="Sun W.H."/>
            <person name="Liu D.K."/>
            <person name="Li Y."/>
            <person name="Chen G.Z."/>
            <person name="Liu X.D."/>
            <person name="Liao X.Y."/>
            <person name="Jiang Y.T."/>
            <person name="Yu X."/>
            <person name="Hao Y."/>
            <person name="Huang J."/>
            <person name="Zhao X.W."/>
            <person name="Ke S."/>
            <person name="Chen Y.Y."/>
            <person name="Wu W.L."/>
            <person name="Hsu J.L."/>
            <person name="Lin Y.F."/>
            <person name="Huang M.D."/>
            <person name="Li C.Y."/>
            <person name="Huang L."/>
            <person name="Wang Z.W."/>
            <person name="Zhao X."/>
            <person name="Zhong W.Y."/>
            <person name="Peng D.H."/>
            <person name="Ahmad S."/>
            <person name="Lan S."/>
            <person name="Zhang J.S."/>
            <person name="Tsai W.C."/>
            <person name="Van de Peer Y."/>
            <person name="Liu Z.J."/>
        </authorList>
    </citation>
    <scope>NUCLEOTIDE SEQUENCE</scope>
    <source>
        <strain evidence="2">CP</strain>
    </source>
</reference>
<organism evidence="2 3">
    <name type="scientific">Acorus calamus</name>
    <name type="common">Sweet flag</name>
    <dbReference type="NCBI Taxonomy" id="4465"/>
    <lineage>
        <taxon>Eukaryota</taxon>
        <taxon>Viridiplantae</taxon>
        <taxon>Streptophyta</taxon>
        <taxon>Embryophyta</taxon>
        <taxon>Tracheophyta</taxon>
        <taxon>Spermatophyta</taxon>
        <taxon>Magnoliopsida</taxon>
        <taxon>Liliopsida</taxon>
        <taxon>Acoraceae</taxon>
        <taxon>Acorus</taxon>
    </lineage>
</organism>
<accession>A0AAV9DIE5</accession>
<feature type="region of interest" description="Disordered" evidence="1">
    <location>
        <begin position="263"/>
        <end position="303"/>
    </location>
</feature>
<evidence type="ECO:0000313" key="2">
    <source>
        <dbReference type="EMBL" id="KAK1300970.1"/>
    </source>
</evidence>
<sequence>MLNLNDLHIEGRQDGGGLPANTGDGSPGTLASQIQDLMRAMESSQENLLVRLQGSMQQMIEASMQQFHTNGHQHQPVQEGVQQPAPAQPHPSAVNTEVLEGSTSSSNQSNGTDGVRTLRGRVVGLMKNRGTYVLLTESVPPGGKLHEGKRSRSGQPCMKYPKDINATLRPVNRPGEQPRHTLHSEVLRILSREMEEHAIRGFVSPFCAKILRERLPYSHGFSEWPAIQKRSQGITYQAPPYDLQDLIGHVEKYTKVEESRLLKKAVATPKSSPTVASPSSSSKRAQDSRPRDQRGETGKKPGA</sequence>
<feature type="compositionally biased region" description="Low complexity" evidence="1">
    <location>
        <begin position="267"/>
        <end position="283"/>
    </location>
</feature>
<dbReference type="AlphaFoldDB" id="A0AAV9DIE5"/>
<comment type="caution">
    <text evidence="2">The sequence shown here is derived from an EMBL/GenBank/DDBJ whole genome shotgun (WGS) entry which is preliminary data.</text>
</comment>
<dbReference type="Proteomes" id="UP001180020">
    <property type="component" value="Unassembled WGS sequence"/>
</dbReference>
<evidence type="ECO:0000256" key="1">
    <source>
        <dbReference type="SAM" id="MobiDB-lite"/>
    </source>
</evidence>
<evidence type="ECO:0000313" key="3">
    <source>
        <dbReference type="Proteomes" id="UP001180020"/>
    </source>
</evidence>
<keyword evidence="3" id="KW-1185">Reference proteome</keyword>
<dbReference type="EMBL" id="JAUJYO010000013">
    <property type="protein sequence ID" value="KAK1300970.1"/>
    <property type="molecule type" value="Genomic_DNA"/>
</dbReference>
<feature type="region of interest" description="Disordered" evidence="1">
    <location>
        <begin position="1"/>
        <end position="30"/>
    </location>
</feature>
<gene>
    <name evidence="2" type="ORF">QJS10_CPB13g01249</name>
</gene>
<reference evidence="2" key="2">
    <citation type="submission" date="2023-06" db="EMBL/GenBank/DDBJ databases">
        <authorList>
            <person name="Ma L."/>
            <person name="Liu K.-W."/>
            <person name="Li Z."/>
            <person name="Hsiao Y.-Y."/>
            <person name="Qi Y."/>
            <person name="Fu T."/>
            <person name="Tang G."/>
            <person name="Zhang D."/>
            <person name="Sun W.-H."/>
            <person name="Liu D.-K."/>
            <person name="Li Y."/>
            <person name="Chen G.-Z."/>
            <person name="Liu X.-D."/>
            <person name="Liao X.-Y."/>
            <person name="Jiang Y.-T."/>
            <person name="Yu X."/>
            <person name="Hao Y."/>
            <person name="Huang J."/>
            <person name="Zhao X.-W."/>
            <person name="Ke S."/>
            <person name="Chen Y.-Y."/>
            <person name="Wu W.-L."/>
            <person name="Hsu J.-L."/>
            <person name="Lin Y.-F."/>
            <person name="Huang M.-D."/>
            <person name="Li C.-Y."/>
            <person name="Huang L."/>
            <person name="Wang Z.-W."/>
            <person name="Zhao X."/>
            <person name="Zhong W.-Y."/>
            <person name="Peng D.-H."/>
            <person name="Ahmad S."/>
            <person name="Lan S."/>
            <person name="Zhang J.-S."/>
            <person name="Tsai W.-C."/>
            <person name="Van De Peer Y."/>
            <person name="Liu Z.-J."/>
        </authorList>
    </citation>
    <scope>NUCLEOTIDE SEQUENCE</scope>
    <source>
        <strain evidence="2">CP</strain>
        <tissue evidence="2">Leaves</tissue>
    </source>
</reference>
<name>A0AAV9DIE5_ACOCL</name>
<feature type="compositionally biased region" description="Basic and acidic residues" evidence="1">
    <location>
        <begin position="284"/>
        <end position="303"/>
    </location>
</feature>
<proteinExistence type="predicted"/>
<feature type="region of interest" description="Disordered" evidence="1">
    <location>
        <begin position="68"/>
        <end position="116"/>
    </location>
</feature>
<feature type="compositionally biased region" description="Low complexity" evidence="1">
    <location>
        <begin position="82"/>
        <end position="93"/>
    </location>
</feature>